<dbReference type="SUPFAM" id="SSF54928">
    <property type="entry name" value="RNA-binding domain, RBD"/>
    <property type="match status" value="1"/>
</dbReference>
<evidence type="ECO:0000256" key="1">
    <source>
        <dbReference type="ARBA" id="ARBA00004123"/>
    </source>
</evidence>
<evidence type="ECO:0000256" key="7">
    <source>
        <dbReference type="SAM" id="MobiDB-lite"/>
    </source>
</evidence>
<dbReference type="GO" id="GO:0006397">
    <property type="term" value="P:mRNA processing"/>
    <property type="evidence" value="ECO:0007669"/>
    <property type="project" value="UniProtKB-KW"/>
</dbReference>
<evidence type="ECO:0000256" key="2">
    <source>
        <dbReference type="ARBA" id="ARBA00022664"/>
    </source>
</evidence>
<feature type="compositionally biased region" description="Low complexity" evidence="7">
    <location>
        <begin position="266"/>
        <end position="279"/>
    </location>
</feature>
<feature type="region of interest" description="Disordered" evidence="7">
    <location>
        <begin position="266"/>
        <end position="311"/>
    </location>
</feature>
<organism evidence="9 10">
    <name type="scientific">Cercophora newfieldiana</name>
    <dbReference type="NCBI Taxonomy" id="92897"/>
    <lineage>
        <taxon>Eukaryota</taxon>
        <taxon>Fungi</taxon>
        <taxon>Dikarya</taxon>
        <taxon>Ascomycota</taxon>
        <taxon>Pezizomycotina</taxon>
        <taxon>Sordariomycetes</taxon>
        <taxon>Sordariomycetidae</taxon>
        <taxon>Sordariales</taxon>
        <taxon>Lasiosphaeriaceae</taxon>
        <taxon>Cercophora</taxon>
    </lineage>
</organism>
<feature type="compositionally biased region" description="Basic and acidic residues" evidence="7">
    <location>
        <begin position="282"/>
        <end position="294"/>
    </location>
</feature>
<feature type="domain" description="RRM" evidence="8">
    <location>
        <begin position="15"/>
        <end position="95"/>
    </location>
</feature>
<keyword evidence="5" id="KW-0539">Nucleus</keyword>
<evidence type="ECO:0000259" key="8">
    <source>
        <dbReference type="PROSITE" id="PS50102"/>
    </source>
</evidence>
<dbReference type="Pfam" id="PF00076">
    <property type="entry name" value="RRM_1"/>
    <property type="match status" value="1"/>
</dbReference>
<dbReference type="EMBL" id="JAULSV010000001">
    <property type="protein sequence ID" value="KAK0656888.1"/>
    <property type="molecule type" value="Genomic_DNA"/>
</dbReference>
<evidence type="ECO:0000313" key="10">
    <source>
        <dbReference type="Proteomes" id="UP001174936"/>
    </source>
</evidence>
<dbReference type="GO" id="GO:0003729">
    <property type="term" value="F:mRNA binding"/>
    <property type="evidence" value="ECO:0007669"/>
    <property type="project" value="TreeGrafter"/>
</dbReference>
<accession>A0AA40D1B2</accession>
<dbReference type="Gene3D" id="3.30.70.330">
    <property type="match status" value="2"/>
</dbReference>
<dbReference type="PANTHER" id="PTHR23003:SF62">
    <property type="entry name" value="SERINE_ARGININE (SR)-TYPE SHUTTLING MRNA BINDING PROTEIN NPL3"/>
    <property type="match status" value="1"/>
</dbReference>
<evidence type="ECO:0000256" key="4">
    <source>
        <dbReference type="ARBA" id="ARBA00022884"/>
    </source>
</evidence>
<dbReference type="InterPro" id="IPR012677">
    <property type="entry name" value="Nucleotide-bd_a/b_plait_sf"/>
</dbReference>
<dbReference type="GO" id="GO:0005634">
    <property type="term" value="C:nucleus"/>
    <property type="evidence" value="ECO:0007669"/>
    <property type="project" value="UniProtKB-SubCell"/>
</dbReference>
<evidence type="ECO:0000256" key="5">
    <source>
        <dbReference type="ARBA" id="ARBA00023242"/>
    </source>
</evidence>
<dbReference type="PROSITE" id="PS50102">
    <property type="entry name" value="RRM"/>
    <property type="match status" value="2"/>
</dbReference>
<reference evidence="9" key="1">
    <citation type="submission" date="2023-06" db="EMBL/GenBank/DDBJ databases">
        <title>Genome-scale phylogeny and comparative genomics of the fungal order Sordariales.</title>
        <authorList>
            <consortium name="Lawrence Berkeley National Laboratory"/>
            <person name="Hensen N."/>
            <person name="Bonometti L."/>
            <person name="Westerberg I."/>
            <person name="Brannstrom I.O."/>
            <person name="Guillou S."/>
            <person name="Cros-Aarteil S."/>
            <person name="Calhoun S."/>
            <person name="Haridas S."/>
            <person name="Kuo A."/>
            <person name="Mondo S."/>
            <person name="Pangilinan J."/>
            <person name="Riley R."/>
            <person name="Labutti K."/>
            <person name="Andreopoulos B."/>
            <person name="Lipzen A."/>
            <person name="Chen C."/>
            <person name="Yanf M."/>
            <person name="Daum C."/>
            <person name="Ng V."/>
            <person name="Clum A."/>
            <person name="Steindorff A."/>
            <person name="Ohm R."/>
            <person name="Martin F."/>
            <person name="Silar P."/>
            <person name="Natvig D."/>
            <person name="Lalanne C."/>
            <person name="Gautier V."/>
            <person name="Ament-Velasquez S.L."/>
            <person name="Kruys A."/>
            <person name="Hutchinson M.I."/>
            <person name="Powell A.J."/>
            <person name="Barry K."/>
            <person name="Miller A.N."/>
            <person name="Grigoriev I.V."/>
            <person name="Debuchy R."/>
            <person name="Gladieux P."/>
            <person name="Thoren M.H."/>
            <person name="Johannesson H."/>
        </authorList>
    </citation>
    <scope>NUCLEOTIDE SEQUENCE</scope>
    <source>
        <strain evidence="9">SMH2532-1</strain>
    </source>
</reference>
<feature type="region of interest" description="Disordered" evidence="7">
    <location>
        <begin position="92"/>
        <end position="156"/>
    </location>
</feature>
<gene>
    <name evidence="9" type="ORF">B0T16DRAFT_314967</name>
</gene>
<keyword evidence="2" id="KW-0507">mRNA processing</keyword>
<dbReference type="InterPro" id="IPR050374">
    <property type="entry name" value="RRT5_SRSF_SR"/>
</dbReference>
<evidence type="ECO:0000256" key="3">
    <source>
        <dbReference type="ARBA" id="ARBA00022737"/>
    </source>
</evidence>
<dbReference type="PANTHER" id="PTHR23003">
    <property type="entry name" value="RNA RECOGNITION MOTIF RRM DOMAIN CONTAINING PROTEIN"/>
    <property type="match status" value="1"/>
</dbReference>
<evidence type="ECO:0000256" key="6">
    <source>
        <dbReference type="PROSITE-ProRule" id="PRU00176"/>
    </source>
</evidence>
<dbReference type="CDD" id="cd00590">
    <property type="entry name" value="RRM_SF"/>
    <property type="match status" value="2"/>
</dbReference>
<dbReference type="AlphaFoldDB" id="A0AA40D1B2"/>
<dbReference type="InterPro" id="IPR035979">
    <property type="entry name" value="RBD_domain_sf"/>
</dbReference>
<comment type="caution">
    <text evidence="9">The sequence shown here is derived from an EMBL/GenBank/DDBJ whole genome shotgun (WGS) entry which is preliminary data.</text>
</comment>
<proteinExistence type="predicted"/>
<keyword evidence="3" id="KW-0677">Repeat</keyword>
<protein>
    <recommendedName>
        <fullName evidence="8">RRM domain-containing protein</fullName>
    </recommendedName>
</protein>
<sequence length="311" mass="34525">MDSIPQTGDAASEGRRIYVGNLRYSVTPTDIETVLRETGLGNFEQIHISIDSISQRNPGYCFVEFPTREAAEEALKILEGIAIYDRQLKVGPCHPKTSSSSRKYDSSRPASESSTAQRWGDWRSGAKPVSSSDGVVDVRPQRQQQQQQQELEPENLESKRLYVGGLGPMLNQEQNEIEFREIFAGFEIAAVGKRITPHQSAMEKPGNHHYAFIDFVTPEDAEKARRAIGGMAYGEGRLRVFHAKARAPKEAEELVIQEVAAASPQRAARSFQAASSPAAKGSPRESREERDGRQRVIMASNNWRTRAAPAE</sequence>
<keyword evidence="4 6" id="KW-0694">RNA-binding</keyword>
<keyword evidence="10" id="KW-1185">Reference proteome</keyword>
<name>A0AA40D1B2_9PEZI</name>
<dbReference type="GO" id="GO:0005737">
    <property type="term" value="C:cytoplasm"/>
    <property type="evidence" value="ECO:0007669"/>
    <property type="project" value="TreeGrafter"/>
</dbReference>
<comment type="subcellular location">
    <subcellularLocation>
        <location evidence="1">Nucleus</location>
    </subcellularLocation>
</comment>
<dbReference type="Proteomes" id="UP001174936">
    <property type="component" value="Unassembled WGS sequence"/>
</dbReference>
<dbReference type="SMART" id="SM00360">
    <property type="entry name" value="RRM"/>
    <property type="match status" value="2"/>
</dbReference>
<feature type="domain" description="RRM" evidence="8">
    <location>
        <begin position="159"/>
        <end position="245"/>
    </location>
</feature>
<dbReference type="InterPro" id="IPR000504">
    <property type="entry name" value="RRM_dom"/>
</dbReference>
<evidence type="ECO:0000313" key="9">
    <source>
        <dbReference type="EMBL" id="KAK0656888.1"/>
    </source>
</evidence>